<proteinExistence type="predicted"/>
<accession>A0A0D9YCT3</accession>
<evidence type="ECO:0000313" key="3">
    <source>
        <dbReference type="EnsemblPlants" id="OGLUM01G29400.1"/>
    </source>
</evidence>
<protein>
    <submittedName>
        <fullName evidence="3">Uncharacterized protein</fullName>
    </submittedName>
</protein>
<keyword evidence="4" id="KW-1185">Reference proteome</keyword>
<organism evidence="3">
    <name type="scientific">Oryza glumipatula</name>
    <dbReference type="NCBI Taxonomy" id="40148"/>
    <lineage>
        <taxon>Eukaryota</taxon>
        <taxon>Viridiplantae</taxon>
        <taxon>Streptophyta</taxon>
        <taxon>Embryophyta</taxon>
        <taxon>Tracheophyta</taxon>
        <taxon>Spermatophyta</taxon>
        <taxon>Magnoliopsida</taxon>
        <taxon>Liliopsida</taxon>
        <taxon>Poales</taxon>
        <taxon>Poaceae</taxon>
        <taxon>BOP clade</taxon>
        <taxon>Oryzoideae</taxon>
        <taxon>Oryzeae</taxon>
        <taxon>Oryzinae</taxon>
        <taxon>Oryza</taxon>
    </lineage>
</organism>
<evidence type="ECO:0000256" key="2">
    <source>
        <dbReference type="SAM" id="SignalP"/>
    </source>
</evidence>
<feature type="compositionally biased region" description="Low complexity" evidence="1">
    <location>
        <begin position="22"/>
        <end position="48"/>
    </location>
</feature>
<feature type="region of interest" description="Disordered" evidence="1">
    <location>
        <begin position="22"/>
        <end position="157"/>
    </location>
</feature>
<reference evidence="3" key="3">
    <citation type="submission" date="2018-05" db="EMBL/GenBank/DDBJ databases">
        <title>OgluRS3 (Oryza glumaepatula Reference Sequence Version 3).</title>
        <authorList>
            <person name="Zhang J."/>
            <person name="Kudrna D."/>
            <person name="Lee S."/>
            <person name="Talag J."/>
            <person name="Welchert J."/>
            <person name="Wing R.A."/>
        </authorList>
    </citation>
    <scope>NUCLEOTIDE SEQUENCE [LARGE SCALE GENOMIC DNA]</scope>
</reference>
<sequence>MSLPSHFPSIIFLSVFFLPSPSSSQSRARPARPPSLSGGSIVSQSQVGELGGEGAKPAPPSPPSALPPPPSMRWSPRRPSLRTSAQTPPQLKLSRRLLPPHVGTNAVHMPAAPLSSPLSALPPHPSSEHRSPASPPHTPVRPRHGSFRVPSRHRRPASSAPLLLPCVVLSLLAEEVVGLAVPNLHRVDVGERRGVLEHGVEAAESRGVVLAEERGWLAQHVQAPDDLLGEERRVLLLLVAVVLAPRLIAVGSPWRGARRGAVVGGPELLLLEEVALSFPDPPRGGAVLDLGSATCDGREEDGEGRKKTERKSMDGKGDGNGMVLIS</sequence>
<feature type="chain" id="PRO_5002351356" evidence="2">
    <location>
        <begin position="25"/>
        <end position="326"/>
    </location>
</feature>
<evidence type="ECO:0000256" key="1">
    <source>
        <dbReference type="SAM" id="MobiDB-lite"/>
    </source>
</evidence>
<name>A0A0D9YCT3_9ORYZ</name>
<dbReference type="Proteomes" id="UP000026961">
    <property type="component" value="Chromosome 1"/>
</dbReference>
<feature type="compositionally biased region" description="Basic and acidic residues" evidence="1">
    <location>
        <begin position="303"/>
        <end position="317"/>
    </location>
</feature>
<keyword evidence="2" id="KW-0732">Signal</keyword>
<feature type="compositionally biased region" description="Pro residues" evidence="1">
    <location>
        <begin position="57"/>
        <end position="71"/>
    </location>
</feature>
<feature type="compositionally biased region" description="Low complexity" evidence="1">
    <location>
        <begin position="110"/>
        <end position="119"/>
    </location>
</feature>
<feature type="signal peptide" evidence="2">
    <location>
        <begin position="1"/>
        <end position="24"/>
    </location>
</feature>
<dbReference type="AlphaFoldDB" id="A0A0D9YCT3"/>
<dbReference type="Gramene" id="OGLUM01G29400.1">
    <property type="protein sequence ID" value="OGLUM01G29400.1"/>
    <property type="gene ID" value="OGLUM01G29400"/>
</dbReference>
<reference evidence="3" key="2">
    <citation type="submission" date="2015-04" db="UniProtKB">
        <authorList>
            <consortium name="EnsemblPlants"/>
        </authorList>
    </citation>
    <scope>IDENTIFICATION</scope>
</reference>
<dbReference type="EnsemblPlants" id="OGLUM01G29400.1">
    <property type="protein sequence ID" value="OGLUM01G29400.1"/>
    <property type="gene ID" value="OGLUM01G29400"/>
</dbReference>
<feature type="compositionally biased region" description="Basic residues" evidence="1">
    <location>
        <begin position="140"/>
        <end position="156"/>
    </location>
</feature>
<evidence type="ECO:0000313" key="4">
    <source>
        <dbReference type="Proteomes" id="UP000026961"/>
    </source>
</evidence>
<feature type="region of interest" description="Disordered" evidence="1">
    <location>
        <begin position="288"/>
        <end position="326"/>
    </location>
</feature>
<reference evidence="3" key="1">
    <citation type="submission" date="2013-08" db="EMBL/GenBank/DDBJ databases">
        <title>Oryza genome evolution.</title>
        <authorList>
            <person name="Wing R.A."/>
            <person name="Panaud O."/>
            <person name="Oliveira A.C."/>
        </authorList>
    </citation>
    <scope>NUCLEOTIDE SEQUENCE</scope>
</reference>
<dbReference type="HOGENOM" id="CLU_073963_0_0_1"/>